<dbReference type="Proteomes" id="UP001341840">
    <property type="component" value="Unassembled WGS sequence"/>
</dbReference>
<dbReference type="SUPFAM" id="SSF47923">
    <property type="entry name" value="Ypt/Rab-GAP domain of gyp1p"/>
    <property type="match status" value="1"/>
</dbReference>
<protein>
    <submittedName>
        <fullName evidence="2">Uncharacterized protein</fullName>
    </submittedName>
</protein>
<sequence length="188" mass="21459">MMWAADFDESLAYDLKEKCLEALDVHLPRDSIHNMREEMADSGDGSVKSGSQSKHNENHSTNASLQSNRANTDRSVSDVKLKSPSSYAFCGLARTIWPRNHGVQMGTISSLRRRGNDELSIFCVAAILVLNRQKIIRETHSFDDMIKIFNDNMLKINVKRCITTAIKLRKKYVNKVIRNKKYVPEKED</sequence>
<gene>
    <name evidence="2" type="ORF">PIB30_017779</name>
</gene>
<dbReference type="InterPro" id="IPR035969">
    <property type="entry name" value="Rab-GAP_TBC_sf"/>
</dbReference>
<reference evidence="2 3" key="1">
    <citation type="journal article" date="2023" name="Plants (Basel)">
        <title>Bridging the Gap: Combining Genomics and Transcriptomics Approaches to Understand Stylosanthes scabra, an Orphan Legume from the Brazilian Caatinga.</title>
        <authorList>
            <person name="Ferreira-Neto J.R.C."/>
            <person name="da Silva M.D."/>
            <person name="Binneck E."/>
            <person name="de Melo N.F."/>
            <person name="da Silva R.H."/>
            <person name="de Melo A.L.T.M."/>
            <person name="Pandolfi V."/>
            <person name="Bustamante F.O."/>
            <person name="Brasileiro-Vidal A.C."/>
            <person name="Benko-Iseppon A.M."/>
        </authorList>
    </citation>
    <scope>NUCLEOTIDE SEQUENCE [LARGE SCALE GENOMIC DNA]</scope>
    <source>
        <tissue evidence="2">Leaves</tissue>
    </source>
</reference>
<accession>A0ABU6T9Q7</accession>
<feature type="compositionally biased region" description="Polar residues" evidence="1">
    <location>
        <begin position="48"/>
        <end position="70"/>
    </location>
</feature>
<dbReference type="EMBL" id="JASCZI010090673">
    <property type="protein sequence ID" value="MED6144678.1"/>
    <property type="molecule type" value="Genomic_DNA"/>
</dbReference>
<evidence type="ECO:0000313" key="2">
    <source>
        <dbReference type="EMBL" id="MED6144678.1"/>
    </source>
</evidence>
<evidence type="ECO:0000256" key="1">
    <source>
        <dbReference type="SAM" id="MobiDB-lite"/>
    </source>
</evidence>
<proteinExistence type="predicted"/>
<evidence type="ECO:0000313" key="3">
    <source>
        <dbReference type="Proteomes" id="UP001341840"/>
    </source>
</evidence>
<comment type="caution">
    <text evidence="2">The sequence shown here is derived from an EMBL/GenBank/DDBJ whole genome shotgun (WGS) entry which is preliminary data.</text>
</comment>
<feature type="region of interest" description="Disordered" evidence="1">
    <location>
        <begin position="39"/>
        <end position="77"/>
    </location>
</feature>
<name>A0ABU6T9Q7_9FABA</name>
<keyword evidence="3" id="KW-1185">Reference proteome</keyword>
<organism evidence="2 3">
    <name type="scientific">Stylosanthes scabra</name>
    <dbReference type="NCBI Taxonomy" id="79078"/>
    <lineage>
        <taxon>Eukaryota</taxon>
        <taxon>Viridiplantae</taxon>
        <taxon>Streptophyta</taxon>
        <taxon>Embryophyta</taxon>
        <taxon>Tracheophyta</taxon>
        <taxon>Spermatophyta</taxon>
        <taxon>Magnoliopsida</taxon>
        <taxon>eudicotyledons</taxon>
        <taxon>Gunneridae</taxon>
        <taxon>Pentapetalae</taxon>
        <taxon>rosids</taxon>
        <taxon>fabids</taxon>
        <taxon>Fabales</taxon>
        <taxon>Fabaceae</taxon>
        <taxon>Papilionoideae</taxon>
        <taxon>50 kb inversion clade</taxon>
        <taxon>dalbergioids sensu lato</taxon>
        <taxon>Dalbergieae</taxon>
        <taxon>Pterocarpus clade</taxon>
        <taxon>Stylosanthes</taxon>
    </lineage>
</organism>